<comment type="caution">
    <text evidence="2">The sequence shown here is derived from an EMBL/GenBank/DDBJ whole genome shotgun (WGS) entry which is preliminary data.</text>
</comment>
<dbReference type="AlphaFoldDB" id="A0AAN8SX48"/>
<name>A0AAN8SX48_SOLBU</name>
<accession>A0AAN8SX48</accession>
<dbReference type="PANTHER" id="PTHR33116:SF66">
    <property type="entry name" value="REVERSE TRANSCRIPTASE ZINC-BINDING DOMAIN-CONTAINING PROTEIN"/>
    <property type="match status" value="1"/>
</dbReference>
<evidence type="ECO:0000313" key="2">
    <source>
        <dbReference type="EMBL" id="KAK6776100.1"/>
    </source>
</evidence>
<protein>
    <recommendedName>
        <fullName evidence="1">Reverse transcriptase zinc-binding domain-containing protein</fullName>
    </recommendedName>
</protein>
<dbReference type="EMBL" id="JBANQN010000011">
    <property type="protein sequence ID" value="KAK6776100.1"/>
    <property type="molecule type" value="Genomic_DNA"/>
</dbReference>
<evidence type="ECO:0000259" key="1">
    <source>
        <dbReference type="Pfam" id="PF13966"/>
    </source>
</evidence>
<keyword evidence="3" id="KW-1185">Reference proteome</keyword>
<dbReference type="Pfam" id="PF13966">
    <property type="entry name" value="zf-RVT"/>
    <property type="match status" value="1"/>
</dbReference>
<reference evidence="2 3" key="1">
    <citation type="submission" date="2024-02" db="EMBL/GenBank/DDBJ databases">
        <title>de novo genome assembly of Solanum bulbocastanum strain 11H21.</title>
        <authorList>
            <person name="Hosaka A.J."/>
        </authorList>
    </citation>
    <scope>NUCLEOTIDE SEQUENCE [LARGE SCALE GENOMIC DNA]</scope>
    <source>
        <tissue evidence="2">Young leaves</tissue>
    </source>
</reference>
<dbReference type="Proteomes" id="UP001371456">
    <property type="component" value="Unassembled WGS sequence"/>
</dbReference>
<organism evidence="2 3">
    <name type="scientific">Solanum bulbocastanum</name>
    <name type="common">Wild potato</name>
    <dbReference type="NCBI Taxonomy" id="147425"/>
    <lineage>
        <taxon>Eukaryota</taxon>
        <taxon>Viridiplantae</taxon>
        <taxon>Streptophyta</taxon>
        <taxon>Embryophyta</taxon>
        <taxon>Tracheophyta</taxon>
        <taxon>Spermatophyta</taxon>
        <taxon>Magnoliopsida</taxon>
        <taxon>eudicotyledons</taxon>
        <taxon>Gunneridae</taxon>
        <taxon>Pentapetalae</taxon>
        <taxon>asterids</taxon>
        <taxon>lamiids</taxon>
        <taxon>Solanales</taxon>
        <taxon>Solanaceae</taxon>
        <taxon>Solanoideae</taxon>
        <taxon>Solaneae</taxon>
        <taxon>Solanum</taxon>
    </lineage>
</organism>
<evidence type="ECO:0000313" key="3">
    <source>
        <dbReference type="Proteomes" id="UP001371456"/>
    </source>
</evidence>
<gene>
    <name evidence="2" type="ORF">RDI58_027101</name>
</gene>
<dbReference type="PANTHER" id="PTHR33116">
    <property type="entry name" value="REVERSE TRANSCRIPTASE ZINC-BINDING DOMAIN-CONTAINING PROTEIN-RELATED-RELATED"/>
    <property type="match status" value="1"/>
</dbReference>
<feature type="domain" description="Reverse transcriptase zinc-binding" evidence="1">
    <location>
        <begin position="52"/>
        <end position="136"/>
    </location>
</feature>
<proteinExistence type="predicted"/>
<sequence>MKGQSVEVCSIPTNATWMLRKIVEVQKIILNVQHLQGDLKSRLALIVHNGIFSIEKMYISLLPIYQKMPWKSIALHPIIYPRFKFTYWLASWQRLATADRLLKIGIHVPLECSLCNNAMETIEHLFFDFTITKDLWARLLIWLGFARSIDGWKNELLWVNAQAKGTSGKGALVSCCFITLVALLWRERNRIGFE</sequence>
<dbReference type="InterPro" id="IPR026960">
    <property type="entry name" value="RVT-Znf"/>
</dbReference>